<dbReference type="CDD" id="cd00761">
    <property type="entry name" value="Glyco_tranf_GTA_type"/>
    <property type="match status" value="1"/>
</dbReference>
<dbReference type="Gene3D" id="3.90.550.40">
    <property type="match status" value="1"/>
</dbReference>
<proteinExistence type="predicted"/>
<comment type="caution">
    <text evidence="1">The sequence shown here is derived from an EMBL/GenBank/DDBJ whole genome shotgun (WGS) entry which is preliminary data.</text>
</comment>
<evidence type="ECO:0008006" key="2">
    <source>
        <dbReference type="Google" id="ProtNLM"/>
    </source>
</evidence>
<reference evidence="1" key="1">
    <citation type="journal article" date="2015" name="Nature">
        <title>Complex archaea that bridge the gap between prokaryotes and eukaryotes.</title>
        <authorList>
            <person name="Spang A."/>
            <person name="Saw J.H."/>
            <person name="Jorgensen S.L."/>
            <person name="Zaremba-Niedzwiedzka K."/>
            <person name="Martijn J."/>
            <person name="Lind A.E."/>
            <person name="van Eijk R."/>
            <person name="Schleper C."/>
            <person name="Guy L."/>
            <person name="Ettema T.J."/>
        </authorList>
    </citation>
    <scope>NUCLEOTIDE SEQUENCE</scope>
</reference>
<evidence type="ECO:0000313" key="1">
    <source>
        <dbReference type="EMBL" id="KKN78798.1"/>
    </source>
</evidence>
<organism evidence="1">
    <name type="scientific">marine sediment metagenome</name>
    <dbReference type="NCBI Taxonomy" id="412755"/>
    <lineage>
        <taxon>unclassified sequences</taxon>
        <taxon>metagenomes</taxon>
        <taxon>ecological metagenomes</taxon>
    </lineage>
</organism>
<dbReference type="EMBL" id="LAZR01000256">
    <property type="protein sequence ID" value="KKN78798.1"/>
    <property type="molecule type" value="Genomic_DNA"/>
</dbReference>
<dbReference type="AlphaFoldDB" id="A0A0F9WK14"/>
<gene>
    <name evidence="1" type="ORF">LCGC14_0345700</name>
</gene>
<protein>
    <recommendedName>
        <fullName evidence="2">Glycosyltransferase 2-like domain-containing protein</fullName>
    </recommendedName>
</protein>
<accession>A0A0F9WK14</accession>
<name>A0A0F9WK14_9ZZZZ</name>
<dbReference type="InterPro" id="IPR029044">
    <property type="entry name" value="Nucleotide-diphossugar_trans"/>
</dbReference>
<dbReference type="SUPFAM" id="SSF53448">
    <property type="entry name" value="Nucleotide-diphospho-sugar transferases"/>
    <property type="match status" value="1"/>
</dbReference>
<sequence length="212" mass="24714">MIYLDRPILVSVPLGQDYKIDSRLKETLSFWEYTKEMVEIYHPVSSKPEVGRDMAIQHAKYRIPKPTHILFLDADVLPKKNTLEKLKELDKDIVMGVYPMTQKGEIRWSVSRDELFIELDDLPRNPFKIVSGGFGVTLIKYEVFEALEWPYWKNVFVPGGIEMGEDIYFCDKARKAGYDIWCDPLVKCNHEKYIGLLNIVNKLQLLKKGVKQ</sequence>